<evidence type="ECO:0000256" key="3">
    <source>
        <dbReference type="ARBA" id="ARBA00022692"/>
    </source>
</evidence>
<dbReference type="AlphaFoldDB" id="A0A4P7P0H7"/>
<evidence type="ECO:0000256" key="4">
    <source>
        <dbReference type="ARBA" id="ARBA00022989"/>
    </source>
</evidence>
<keyword evidence="4 6" id="KW-1133">Transmembrane helix</keyword>
<organism evidence="8 9">
    <name type="scientific">Hydrogenovibrio crunogenus</name>
    <dbReference type="NCBI Taxonomy" id="39765"/>
    <lineage>
        <taxon>Bacteria</taxon>
        <taxon>Pseudomonadati</taxon>
        <taxon>Pseudomonadota</taxon>
        <taxon>Gammaproteobacteria</taxon>
        <taxon>Thiotrichales</taxon>
        <taxon>Piscirickettsiaceae</taxon>
        <taxon>Hydrogenovibrio</taxon>
    </lineage>
</organism>
<dbReference type="Proteomes" id="UP000296201">
    <property type="component" value="Chromosome"/>
</dbReference>
<proteinExistence type="predicted"/>
<evidence type="ECO:0000313" key="9">
    <source>
        <dbReference type="Proteomes" id="UP000296201"/>
    </source>
</evidence>
<evidence type="ECO:0000259" key="7">
    <source>
        <dbReference type="Pfam" id="PF06271"/>
    </source>
</evidence>
<evidence type="ECO:0000256" key="5">
    <source>
        <dbReference type="ARBA" id="ARBA00023136"/>
    </source>
</evidence>
<gene>
    <name evidence="8" type="ORF">GHNINEIG_01712</name>
</gene>
<dbReference type="OrthoDB" id="9793824at2"/>
<comment type="subcellular location">
    <subcellularLocation>
        <location evidence="1">Cell membrane</location>
        <topology evidence="1">Multi-pass membrane protein</topology>
    </subcellularLocation>
</comment>
<evidence type="ECO:0000256" key="2">
    <source>
        <dbReference type="ARBA" id="ARBA00022475"/>
    </source>
</evidence>
<feature type="domain" description="RDD" evidence="7">
    <location>
        <begin position="7"/>
        <end position="123"/>
    </location>
</feature>
<dbReference type="RefSeq" id="WP_135796250.1">
    <property type="nucleotide sequence ID" value="NZ_CP032096.1"/>
</dbReference>
<reference evidence="8 9" key="1">
    <citation type="submission" date="2018-08" db="EMBL/GenBank/DDBJ databases">
        <title>Horizontal acquisition of hydrogen conversion ability and other habitat adaptations in Hydrogenovibrio crunogenus strains.</title>
        <authorList>
            <person name="Gonnella G."/>
            <person name="Adam N."/>
            <person name="Perner M."/>
        </authorList>
    </citation>
    <scope>NUCLEOTIDE SEQUENCE [LARGE SCALE GENOMIC DNA]</scope>
    <source>
        <strain evidence="8 9">SP-41</strain>
    </source>
</reference>
<protein>
    <submittedName>
        <fullName evidence="8">RDD family protein</fullName>
    </submittedName>
</protein>
<dbReference type="GO" id="GO:0005886">
    <property type="term" value="C:plasma membrane"/>
    <property type="evidence" value="ECO:0007669"/>
    <property type="project" value="UniProtKB-SubCell"/>
</dbReference>
<evidence type="ECO:0000313" key="8">
    <source>
        <dbReference type="EMBL" id="QBZ83651.1"/>
    </source>
</evidence>
<evidence type="ECO:0000256" key="1">
    <source>
        <dbReference type="ARBA" id="ARBA00004651"/>
    </source>
</evidence>
<keyword evidence="9" id="KW-1185">Reference proteome</keyword>
<keyword evidence="2" id="KW-1003">Cell membrane</keyword>
<sequence length="137" mass="15997">MQAFKILFAFLYDLLLLCAVWFIATLPFVLWQGPGFQERPTALLAFQVYLLAITYVYLTYFWVLNGQTPGLRVWHLRLIRQDNYIMTRHNANLRFITGILLFPIGWIGLFLSPQKQTLQDLISKTKIVPSQKMESAQ</sequence>
<dbReference type="PANTHER" id="PTHR36115">
    <property type="entry name" value="PROLINE-RICH ANTIGEN HOMOLOG-RELATED"/>
    <property type="match status" value="1"/>
</dbReference>
<dbReference type="Pfam" id="PF06271">
    <property type="entry name" value="RDD"/>
    <property type="match status" value="1"/>
</dbReference>
<dbReference type="InterPro" id="IPR010432">
    <property type="entry name" value="RDD"/>
</dbReference>
<evidence type="ECO:0000256" key="6">
    <source>
        <dbReference type="SAM" id="Phobius"/>
    </source>
</evidence>
<name>A0A4P7P0H7_9GAMM</name>
<dbReference type="PANTHER" id="PTHR36115:SF10">
    <property type="entry name" value="RDD DOMAIN-CONTAINING PROTEIN"/>
    <property type="match status" value="1"/>
</dbReference>
<keyword evidence="3 6" id="KW-0812">Transmembrane</keyword>
<keyword evidence="5 6" id="KW-0472">Membrane</keyword>
<accession>A0A4P7P0H7</accession>
<dbReference type="InterPro" id="IPR051791">
    <property type="entry name" value="Pra-immunoreactive"/>
</dbReference>
<feature type="transmembrane region" description="Helical" evidence="6">
    <location>
        <begin position="93"/>
        <end position="111"/>
    </location>
</feature>
<dbReference type="EMBL" id="CP032096">
    <property type="protein sequence ID" value="QBZ83651.1"/>
    <property type="molecule type" value="Genomic_DNA"/>
</dbReference>
<feature type="transmembrane region" description="Helical" evidence="6">
    <location>
        <begin position="6"/>
        <end position="30"/>
    </location>
</feature>
<feature type="transmembrane region" description="Helical" evidence="6">
    <location>
        <begin position="42"/>
        <end position="63"/>
    </location>
</feature>